<evidence type="ECO:0000256" key="6">
    <source>
        <dbReference type="ARBA" id="ARBA00022989"/>
    </source>
</evidence>
<reference evidence="9 10" key="1">
    <citation type="submission" date="2019-12" db="EMBL/GenBank/DDBJ databases">
        <authorList>
            <person name="Alioto T."/>
            <person name="Alioto T."/>
            <person name="Gomez Garrido J."/>
        </authorList>
    </citation>
    <scope>NUCLEOTIDE SEQUENCE [LARGE SCALE GENOMIC DNA]</scope>
</reference>
<dbReference type="GO" id="GO:0016020">
    <property type="term" value="C:membrane"/>
    <property type="evidence" value="ECO:0007669"/>
    <property type="project" value="UniProtKB-SubCell"/>
</dbReference>
<dbReference type="GO" id="GO:0006865">
    <property type="term" value="P:amino acid transport"/>
    <property type="evidence" value="ECO:0007669"/>
    <property type="project" value="UniProtKB-KW"/>
</dbReference>
<keyword evidence="3" id="KW-0813">Transport</keyword>
<evidence type="ECO:0000256" key="4">
    <source>
        <dbReference type="ARBA" id="ARBA00022692"/>
    </source>
</evidence>
<gene>
    <name evidence="9" type="ORF">OLEA9_A114642</name>
</gene>
<evidence type="ECO:0000256" key="1">
    <source>
        <dbReference type="ARBA" id="ARBA00004167"/>
    </source>
</evidence>
<evidence type="ECO:0000313" key="9">
    <source>
        <dbReference type="EMBL" id="CAA2987064.1"/>
    </source>
</evidence>
<keyword evidence="7 8" id="KW-0472">Membrane</keyword>
<accession>A0A8S0S3F2</accession>
<evidence type="ECO:0000256" key="8">
    <source>
        <dbReference type="SAM" id="Phobius"/>
    </source>
</evidence>
<dbReference type="GO" id="GO:0080143">
    <property type="term" value="P:regulation of amino acid export"/>
    <property type="evidence" value="ECO:0007669"/>
    <property type="project" value="InterPro"/>
</dbReference>
<feature type="transmembrane region" description="Helical" evidence="8">
    <location>
        <begin position="73"/>
        <end position="93"/>
    </location>
</feature>
<proteinExistence type="inferred from homology"/>
<evidence type="ECO:0000256" key="5">
    <source>
        <dbReference type="ARBA" id="ARBA00022970"/>
    </source>
</evidence>
<dbReference type="Proteomes" id="UP000594638">
    <property type="component" value="Unassembled WGS sequence"/>
</dbReference>
<name>A0A8S0S3F2_OLEEU</name>
<dbReference type="InterPro" id="IPR040359">
    <property type="entry name" value="GDU"/>
</dbReference>
<comment type="caution">
    <text evidence="9">The sequence shown here is derived from an EMBL/GenBank/DDBJ whole genome shotgun (WGS) entry which is preliminary data.</text>
</comment>
<keyword evidence="5" id="KW-0029">Amino-acid transport</keyword>
<comment type="similarity">
    <text evidence="2">Belongs to the GLUTAMINE DUMPER 1 (TC 9.B.60) family.</text>
</comment>
<evidence type="ECO:0000313" key="10">
    <source>
        <dbReference type="Proteomes" id="UP000594638"/>
    </source>
</evidence>
<dbReference type="PANTHER" id="PTHR33228:SF76">
    <property type="entry name" value="PROTEIN GLUTAMINE DUMPER 7"/>
    <property type="match status" value="1"/>
</dbReference>
<evidence type="ECO:0000256" key="7">
    <source>
        <dbReference type="ARBA" id="ARBA00023136"/>
    </source>
</evidence>
<dbReference type="OrthoDB" id="770444at2759"/>
<sequence>MHKKRKNRRVEYLCNTTNHTSCPNPFNIDRTPTHIERERERERESMRGMRAAYNATAAVDGDGLQRWNSPTPYLFGGFALMLGLVAFALIILACSYRKSSSAGESSNDAEEKPAKAVDRVLQPEMEPRIVVIMAGETIPSYLAKPAVAASTCHTEEV</sequence>
<dbReference type="Gramene" id="OE9A114642T1">
    <property type="protein sequence ID" value="OE9A114642C1"/>
    <property type="gene ID" value="OE9A114642"/>
</dbReference>
<dbReference type="EMBL" id="CACTIH010003901">
    <property type="protein sequence ID" value="CAA2987064.1"/>
    <property type="molecule type" value="Genomic_DNA"/>
</dbReference>
<organism evidence="9 10">
    <name type="scientific">Olea europaea subsp. europaea</name>
    <dbReference type="NCBI Taxonomy" id="158383"/>
    <lineage>
        <taxon>Eukaryota</taxon>
        <taxon>Viridiplantae</taxon>
        <taxon>Streptophyta</taxon>
        <taxon>Embryophyta</taxon>
        <taxon>Tracheophyta</taxon>
        <taxon>Spermatophyta</taxon>
        <taxon>Magnoliopsida</taxon>
        <taxon>eudicotyledons</taxon>
        <taxon>Gunneridae</taxon>
        <taxon>Pentapetalae</taxon>
        <taxon>asterids</taxon>
        <taxon>lamiids</taxon>
        <taxon>Lamiales</taxon>
        <taxon>Oleaceae</taxon>
        <taxon>Oleeae</taxon>
        <taxon>Olea</taxon>
    </lineage>
</organism>
<dbReference type="AlphaFoldDB" id="A0A8S0S3F2"/>
<dbReference type="PANTHER" id="PTHR33228">
    <property type="entry name" value="PROTEIN GLUTAMINE DUMPER 4-RELATED"/>
    <property type="match status" value="1"/>
</dbReference>
<comment type="subcellular location">
    <subcellularLocation>
        <location evidence="1">Membrane</location>
        <topology evidence="1">Single-pass membrane protein</topology>
    </subcellularLocation>
</comment>
<evidence type="ECO:0000256" key="3">
    <source>
        <dbReference type="ARBA" id="ARBA00022448"/>
    </source>
</evidence>
<protein>
    <submittedName>
        <fullName evidence="9">GLUTAMINE DUMPER 4-like</fullName>
    </submittedName>
</protein>
<keyword evidence="10" id="KW-1185">Reference proteome</keyword>
<keyword evidence="6 8" id="KW-1133">Transmembrane helix</keyword>
<evidence type="ECO:0000256" key="2">
    <source>
        <dbReference type="ARBA" id="ARBA00009977"/>
    </source>
</evidence>
<keyword evidence="4 8" id="KW-0812">Transmembrane</keyword>